<evidence type="ECO:0000256" key="5">
    <source>
        <dbReference type="RuleBase" id="RU000477"/>
    </source>
</evidence>
<dbReference type="Pfam" id="PF00230">
    <property type="entry name" value="MIP"/>
    <property type="match status" value="1"/>
</dbReference>
<dbReference type="RefSeq" id="XP_017780379.1">
    <property type="nucleotide sequence ID" value="XM_017924890.1"/>
</dbReference>
<reference evidence="8" key="1">
    <citation type="submission" date="2025-08" db="UniProtKB">
        <authorList>
            <consortium name="RefSeq"/>
        </authorList>
    </citation>
    <scope>IDENTIFICATION</scope>
    <source>
        <tissue evidence="8">Whole Larva</tissue>
    </source>
</reference>
<proteinExistence type="inferred from homology"/>
<keyword evidence="4 6" id="KW-0472">Membrane</keyword>
<evidence type="ECO:0000256" key="1">
    <source>
        <dbReference type="ARBA" id="ARBA00004141"/>
    </source>
</evidence>
<gene>
    <name evidence="8" type="primary">LOC108565436</name>
</gene>
<dbReference type="SUPFAM" id="SSF81338">
    <property type="entry name" value="Aquaporin-like"/>
    <property type="match status" value="1"/>
</dbReference>
<feature type="transmembrane region" description="Helical" evidence="6">
    <location>
        <begin position="201"/>
        <end position="221"/>
    </location>
</feature>
<keyword evidence="7" id="KW-1185">Reference proteome</keyword>
<evidence type="ECO:0000256" key="3">
    <source>
        <dbReference type="ARBA" id="ARBA00022989"/>
    </source>
</evidence>
<protein>
    <submittedName>
        <fullName evidence="8">Aquaporin-like</fullName>
    </submittedName>
</protein>
<comment type="subcellular location">
    <subcellularLocation>
        <location evidence="1">Membrane</location>
        <topology evidence="1">Multi-pass membrane protein</topology>
    </subcellularLocation>
</comment>
<accession>A0ABM1N0M9</accession>
<dbReference type="GeneID" id="108565436"/>
<feature type="transmembrane region" description="Helical" evidence="6">
    <location>
        <begin position="87"/>
        <end position="108"/>
    </location>
</feature>
<comment type="similarity">
    <text evidence="5">Belongs to the MIP/aquaporin (TC 1.A.8) family.</text>
</comment>
<dbReference type="PANTHER" id="PTHR19139">
    <property type="entry name" value="AQUAPORIN TRANSPORTER"/>
    <property type="match status" value="1"/>
</dbReference>
<dbReference type="Gene3D" id="1.20.1080.10">
    <property type="entry name" value="Glycerol uptake facilitator protein"/>
    <property type="match status" value="1"/>
</dbReference>
<feature type="transmembrane region" description="Helical" evidence="6">
    <location>
        <begin position="129"/>
        <end position="149"/>
    </location>
</feature>
<dbReference type="PANTHER" id="PTHR19139:SF270">
    <property type="entry name" value="ENTOMOGLYCEROPORIN 1-RELATED"/>
    <property type="match status" value="1"/>
</dbReference>
<evidence type="ECO:0000256" key="6">
    <source>
        <dbReference type="SAM" id="Phobius"/>
    </source>
</evidence>
<evidence type="ECO:0000313" key="8">
    <source>
        <dbReference type="RefSeq" id="XP_017780379.1"/>
    </source>
</evidence>
<dbReference type="PROSITE" id="PS51257">
    <property type="entry name" value="PROKAR_LIPOPROTEIN"/>
    <property type="match status" value="1"/>
</dbReference>
<evidence type="ECO:0000256" key="4">
    <source>
        <dbReference type="ARBA" id="ARBA00023136"/>
    </source>
</evidence>
<dbReference type="InterPro" id="IPR034294">
    <property type="entry name" value="Aquaporin_transptr"/>
</dbReference>
<evidence type="ECO:0000256" key="2">
    <source>
        <dbReference type="ARBA" id="ARBA00022692"/>
    </source>
</evidence>
<keyword evidence="5" id="KW-0813">Transport</keyword>
<organism evidence="7 8">
    <name type="scientific">Nicrophorus vespilloides</name>
    <name type="common">Boreal carrion beetle</name>
    <dbReference type="NCBI Taxonomy" id="110193"/>
    <lineage>
        <taxon>Eukaryota</taxon>
        <taxon>Metazoa</taxon>
        <taxon>Ecdysozoa</taxon>
        <taxon>Arthropoda</taxon>
        <taxon>Hexapoda</taxon>
        <taxon>Insecta</taxon>
        <taxon>Pterygota</taxon>
        <taxon>Neoptera</taxon>
        <taxon>Endopterygota</taxon>
        <taxon>Coleoptera</taxon>
        <taxon>Polyphaga</taxon>
        <taxon>Staphyliniformia</taxon>
        <taxon>Silphidae</taxon>
        <taxon>Nicrophorinae</taxon>
        <taxon>Nicrophorus</taxon>
    </lineage>
</organism>
<dbReference type="InterPro" id="IPR023271">
    <property type="entry name" value="Aquaporin-like"/>
</dbReference>
<dbReference type="InterPro" id="IPR000425">
    <property type="entry name" value="MIP"/>
</dbReference>
<dbReference type="Proteomes" id="UP000695000">
    <property type="component" value="Unplaced"/>
</dbReference>
<feature type="transmembrane region" description="Helical" evidence="6">
    <location>
        <begin position="161"/>
        <end position="180"/>
    </location>
</feature>
<sequence length="229" mass="25225">MKFNLNILKYGNVFLSEFFGTAILLFISCFGSLPNKEFSGHFNACITSGLAVMSVMQIFGHISGAHVNPVTTICACIMGQVDVLQAVIYFVAQMWGSLAGFGLLLIIFPEAHSTFGMTLPLETMKTWKVFIIEVLITFVLSIANCSTWDPRVGKLKDSMPLRIGFLVIALNLIAAPYTGCSMNPARSFGPALWNNQWHIHWVYWLAPISAGVLAAIIYKFAFNVNSGDE</sequence>
<feature type="transmembrane region" description="Helical" evidence="6">
    <location>
        <begin position="12"/>
        <end position="33"/>
    </location>
</feature>
<name>A0ABM1N0M9_NICVS</name>
<evidence type="ECO:0000313" key="7">
    <source>
        <dbReference type="Proteomes" id="UP000695000"/>
    </source>
</evidence>
<keyword evidence="2 5" id="KW-0812">Transmembrane</keyword>
<keyword evidence="3 6" id="KW-1133">Transmembrane helix</keyword>
<dbReference type="PRINTS" id="PR00783">
    <property type="entry name" value="MINTRINSICP"/>
</dbReference>